<dbReference type="OrthoDB" id="272349at2759"/>
<dbReference type="Proteomes" id="UP000037923">
    <property type="component" value="Unassembled WGS sequence"/>
</dbReference>
<dbReference type="VEuPathDB" id="TriTrypDB:LpyrH10_05_0290"/>
<sequence length="603" mass="65012">MSSLDISTIPPLQVFSRLSAHVFGGATPRPTPEALRLLGEYLQSQSCNLGEVEVLRQWDQQNRGDDASLKDIGVDLEAVQHTVSSRAAAVRAVLAENKEKISVIASTASAGGVGGRGRAAVAEGNRGPSTSVVQWWHLGTGSPWGFALDTSDRAEESSMQVDYHFVCLRDAVEVMEPFLSGMRCAAALGAEDEVSTIWQQGTDYITRVCARGEPVAVFAVLELARTYVTLAFGGRSGVAGVERALHSTRALDEMRRVESLMERFDIKEGDGQETHQPTPAADPTAGTLTKAQAYWSLAASYSVFFHTVAAYVDGVSGNFEKFAAAVLGTGDRPALHLWGASRFPFIPFALPENNTAGHSSEAKTNASKAAMTVHTRLATLFPPSSSHVTGSGADYYLAEYKPLVTEVITPAATFSTLLLLSAVATLPLHVVTKRLPLWVELRELHENCEDLNASLRALHDGQLGTAWRSATAAATRYLANSPHIHPTVLQQLLESVKRALCFHYLNTRDVTDIAHAAEDLCFASTKEFMDAVTVLIRDQYIDARVDLVSGAIQVLQAGSIIRDEEGTAEAMSRAVIGLSTLEMQLTCMSAERNLIFIPAGLDD</sequence>
<evidence type="ECO:0000313" key="1">
    <source>
        <dbReference type="EMBL" id="KPA81986.1"/>
    </source>
</evidence>
<organism evidence="1 2">
    <name type="scientific">Leptomonas pyrrhocoris</name>
    <name type="common">Firebug parasite</name>
    <dbReference type="NCBI Taxonomy" id="157538"/>
    <lineage>
        <taxon>Eukaryota</taxon>
        <taxon>Discoba</taxon>
        <taxon>Euglenozoa</taxon>
        <taxon>Kinetoplastea</taxon>
        <taxon>Metakinetoplastina</taxon>
        <taxon>Trypanosomatida</taxon>
        <taxon>Trypanosomatidae</taxon>
        <taxon>Leishmaniinae</taxon>
        <taxon>Leptomonas</taxon>
    </lineage>
</organism>
<proteinExistence type="predicted"/>
<name>A0A0M9G4J7_LEPPY</name>
<accession>A0A0M9G4J7</accession>
<dbReference type="EMBL" id="LGTL01000005">
    <property type="protein sequence ID" value="KPA81986.1"/>
    <property type="molecule type" value="Genomic_DNA"/>
</dbReference>
<protein>
    <submittedName>
        <fullName evidence="1">Uncharacterized protein</fullName>
    </submittedName>
</protein>
<comment type="caution">
    <text evidence="1">The sequence shown here is derived from an EMBL/GenBank/DDBJ whole genome shotgun (WGS) entry which is preliminary data.</text>
</comment>
<keyword evidence="2" id="KW-1185">Reference proteome</keyword>
<dbReference type="GeneID" id="26903460"/>
<dbReference type="RefSeq" id="XP_015660425.1">
    <property type="nucleotide sequence ID" value="XM_015800418.1"/>
</dbReference>
<dbReference type="AlphaFoldDB" id="A0A0M9G4J7"/>
<evidence type="ECO:0000313" key="2">
    <source>
        <dbReference type="Proteomes" id="UP000037923"/>
    </source>
</evidence>
<reference evidence="1 2" key="1">
    <citation type="submission" date="2015-07" db="EMBL/GenBank/DDBJ databases">
        <title>High-quality genome of monoxenous trypanosomatid Leptomonas pyrrhocoris.</title>
        <authorList>
            <person name="Flegontov P."/>
            <person name="Butenko A."/>
            <person name="Firsov S."/>
            <person name="Vlcek C."/>
            <person name="Logacheva M.D."/>
            <person name="Field M."/>
            <person name="Filatov D."/>
            <person name="Flegontova O."/>
            <person name="Gerasimov E."/>
            <person name="Jackson A.P."/>
            <person name="Kelly S."/>
            <person name="Opperdoes F."/>
            <person name="O'Reilly A."/>
            <person name="Votypka J."/>
            <person name="Yurchenko V."/>
            <person name="Lukes J."/>
        </authorList>
    </citation>
    <scope>NUCLEOTIDE SEQUENCE [LARGE SCALE GENOMIC DNA]</scope>
    <source>
        <strain evidence="1">H10</strain>
    </source>
</reference>
<dbReference type="OMA" id="CFHYLRV"/>
<gene>
    <name evidence="1" type="ORF">ABB37_03169</name>
</gene>